<dbReference type="AlphaFoldDB" id="A0A6V8SEB7"/>
<keyword evidence="1" id="KW-0175">Coiled coil</keyword>
<comment type="caution">
    <text evidence="3">The sequence shown here is derived from an EMBL/GenBank/DDBJ whole genome shotgun (WGS) entry which is preliminary data.</text>
</comment>
<evidence type="ECO:0000313" key="3">
    <source>
        <dbReference type="EMBL" id="GFP75410.1"/>
    </source>
</evidence>
<accession>A0A6V8SEB7</accession>
<sequence length="357" mass="40921">MDAIVGKNYHEIISKQIHSSEKFFESLIKHNNSNGIYKEQILKNIIRARIPRTIEVASGFIKFESDVNSSQIDILLYDSRYPTLFKEGDLVVVTPEAVRGIIEVKSTATQDELHEALVRLGNNIEKLETALKQKANYQRPFVGFFSFSNEIKEIKKIKQSIVYGVLGLPLKSINPNKKDGSEIAVIKTKLDSLTKEELFDHLESLYKSGTLKGVNRESAMFEKAIEKLKEQYNDGKDNEAKLKKRIVDYICISDASEEKLTEDNRFNELYVEYKGEKWTMYEMDSNIEEALFVSKLIMNLSPKDFSDNNYFFNELNSKAKKGDVDLSGILEVLKDINSKGKEMPNKFKALLNIEDKK</sequence>
<dbReference type="CDD" id="cd21173">
    <property type="entry name" value="NucC-like"/>
    <property type="match status" value="1"/>
</dbReference>
<protein>
    <recommendedName>
        <fullName evidence="2">DUF6602 domain-containing protein</fullName>
    </recommendedName>
</protein>
<evidence type="ECO:0000256" key="1">
    <source>
        <dbReference type="SAM" id="Coils"/>
    </source>
</evidence>
<proteinExistence type="predicted"/>
<dbReference type="InterPro" id="IPR046537">
    <property type="entry name" value="DUF6602"/>
</dbReference>
<reference evidence="3 4" key="1">
    <citation type="submission" date="2020-07" db="EMBL/GenBank/DDBJ databases">
        <title>A new beta-1,3-glucan-decomposing anaerobic bacterium isolated from anoxic soil subjected to biological soil disinfestation.</title>
        <authorList>
            <person name="Ueki A."/>
            <person name="Tonouchi A."/>
        </authorList>
    </citation>
    <scope>NUCLEOTIDE SEQUENCE [LARGE SCALE GENOMIC DNA]</scope>
    <source>
        <strain evidence="3 4">TW1</strain>
    </source>
</reference>
<dbReference type="Proteomes" id="UP000580568">
    <property type="component" value="Unassembled WGS sequence"/>
</dbReference>
<feature type="domain" description="DUF6602" evidence="2">
    <location>
        <begin position="27"/>
        <end position="119"/>
    </location>
</feature>
<evidence type="ECO:0000259" key="2">
    <source>
        <dbReference type="Pfam" id="PF20247"/>
    </source>
</evidence>
<dbReference type="RefSeq" id="WP_183276915.1">
    <property type="nucleotide sequence ID" value="NZ_BLZR01000001.1"/>
</dbReference>
<feature type="coiled-coil region" evidence="1">
    <location>
        <begin position="211"/>
        <end position="245"/>
    </location>
</feature>
<dbReference type="Pfam" id="PF20247">
    <property type="entry name" value="DUF6602"/>
    <property type="match status" value="1"/>
</dbReference>
<keyword evidence="4" id="KW-1185">Reference proteome</keyword>
<gene>
    <name evidence="3" type="ORF">bsdtw1_01490</name>
</gene>
<dbReference type="EMBL" id="BLZR01000001">
    <property type="protein sequence ID" value="GFP75410.1"/>
    <property type="molecule type" value="Genomic_DNA"/>
</dbReference>
<organism evidence="3 4">
    <name type="scientific">Clostridium fungisolvens</name>
    <dbReference type="NCBI Taxonomy" id="1604897"/>
    <lineage>
        <taxon>Bacteria</taxon>
        <taxon>Bacillati</taxon>
        <taxon>Bacillota</taxon>
        <taxon>Clostridia</taxon>
        <taxon>Eubacteriales</taxon>
        <taxon>Clostridiaceae</taxon>
        <taxon>Clostridium</taxon>
    </lineage>
</organism>
<evidence type="ECO:0000313" key="4">
    <source>
        <dbReference type="Proteomes" id="UP000580568"/>
    </source>
</evidence>
<name>A0A6V8SEB7_9CLOT</name>